<dbReference type="Gene3D" id="1.25.40.10">
    <property type="entry name" value="Tetratricopeptide repeat domain"/>
    <property type="match status" value="1"/>
</dbReference>
<evidence type="ECO:0008006" key="3">
    <source>
        <dbReference type="Google" id="ProtNLM"/>
    </source>
</evidence>
<evidence type="ECO:0000313" key="2">
    <source>
        <dbReference type="Proteomes" id="UP000645257"/>
    </source>
</evidence>
<proteinExistence type="predicted"/>
<reference evidence="1" key="1">
    <citation type="journal article" date="2014" name="Int. J. Syst. Evol. Microbiol.">
        <title>Complete genome sequence of Corynebacterium casei LMG S-19264T (=DSM 44701T), isolated from a smear-ripened cheese.</title>
        <authorList>
            <consortium name="US DOE Joint Genome Institute (JGI-PGF)"/>
            <person name="Walter F."/>
            <person name="Albersmeier A."/>
            <person name="Kalinowski J."/>
            <person name="Ruckert C."/>
        </authorList>
    </citation>
    <scope>NUCLEOTIDE SEQUENCE</scope>
    <source>
        <strain evidence="1">KCTC 32182</strain>
    </source>
</reference>
<accession>A0A918P4Q2</accession>
<dbReference type="RefSeq" id="WP_189534670.1">
    <property type="nucleotide sequence ID" value="NZ_BMYX01000014.1"/>
</dbReference>
<sequence>MLKRLLSLFGADTTSPSPAQRETIADPEGAALIRTQDDYGREVSITRDEWRDKYLLPGLQLHWDDPEALHDLVQSGLDEGFSSELKLASQRLVEIDPDRERGHGLHSLVLTKSGLPDKAEATLHAAMHKLGKTPGLLMALARIQDARGKPERAASLLWQALQADPNRDEAIVWWLEGKQRESGDAGYREALEALAALPGAWRATLYLARTRLAEGHGDEARDLATRALARGEVDSEALALLAQDLRQAQRMDLLAELVGPHYRPERDDPRTGLALLGAYLALDMSGEGEALLAQMSELNRPELEPRLMELVRDFAARRAARQDA</sequence>
<dbReference type="EMBL" id="BMYX01000014">
    <property type="protein sequence ID" value="GGY19929.1"/>
    <property type="molecule type" value="Genomic_DNA"/>
</dbReference>
<dbReference type="SUPFAM" id="SSF48452">
    <property type="entry name" value="TPR-like"/>
    <property type="match status" value="1"/>
</dbReference>
<dbReference type="InterPro" id="IPR011990">
    <property type="entry name" value="TPR-like_helical_dom_sf"/>
</dbReference>
<reference evidence="1" key="2">
    <citation type="submission" date="2020-09" db="EMBL/GenBank/DDBJ databases">
        <authorList>
            <person name="Sun Q."/>
            <person name="Kim S."/>
        </authorList>
    </citation>
    <scope>NUCLEOTIDE SEQUENCE</scope>
    <source>
        <strain evidence="1">KCTC 32182</strain>
    </source>
</reference>
<organism evidence="1 2">
    <name type="scientific">Paludibacterium paludis</name>
    <dbReference type="NCBI Taxonomy" id="1225769"/>
    <lineage>
        <taxon>Bacteria</taxon>
        <taxon>Pseudomonadati</taxon>
        <taxon>Pseudomonadota</taxon>
        <taxon>Betaproteobacteria</taxon>
        <taxon>Neisseriales</taxon>
        <taxon>Chromobacteriaceae</taxon>
        <taxon>Paludibacterium</taxon>
    </lineage>
</organism>
<keyword evidence="2" id="KW-1185">Reference proteome</keyword>
<gene>
    <name evidence="1" type="ORF">GCM10011289_24260</name>
</gene>
<dbReference type="Proteomes" id="UP000645257">
    <property type="component" value="Unassembled WGS sequence"/>
</dbReference>
<evidence type="ECO:0000313" key="1">
    <source>
        <dbReference type="EMBL" id="GGY19929.1"/>
    </source>
</evidence>
<protein>
    <recommendedName>
        <fullName evidence="3">Tetratricopeptide repeat protein</fullName>
    </recommendedName>
</protein>
<comment type="caution">
    <text evidence="1">The sequence shown here is derived from an EMBL/GenBank/DDBJ whole genome shotgun (WGS) entry which is preliminary data.</text>
</comment>
<name>A0A918P4Q2_9NEIS</name>
<dbReference type="AlphaFoldDB" id="A0A918P4Q2"/>